<dbReference type="PANTHER" id="PTHR43685">
    <property type="entry name" value="GLYCOSYLTRANSFERASE"/>
    <property type="match status" value="1"/>
</dbReference>
<protein>
    <submittedName>
        <fullName evidence="2">Glycosyltransferase</fullName>
    </submittedName>
</protein>
<proteinExistence type="predicted"/>
<dbReference type="EMBL" id="WNKW01000007">
    <property type="protein sequence ID" value="MTW35091.1"/>
    <property type="molecule type" value="Genomic_DNA"/>
</dbReference>
<dbReference type="Pfam" id="PF00535">
    <property type="entry name" value="Glycos_transf_2"/>
    <property type="match status" value="1"/>
</dbReference>
<accession>A0ABW9STZ8</accession>
<reference evidence="2 3" key="1">
    <citation type="submission" date="2019-11" db="EMBL/GenBank/DDBJ databases">
        <title>Type strains purchased from KCTC, JCM and DSMZ.</title>
        <authorList>
            <person name="Lu H."/>
        </authorList>
    </citation>
    <scope>NUCLEOTIDE SEQUENCE [LARGE SCALE GENOMIC DNA]</scope>
    <source>
        <strain evidence="2 3">DSM 103461</strain>
    </source>
</reference>
<dbReference type="InterPro" id="IPR050834">
    <property type="entry name" value="Glycosyltransf_2"/>
</dbReference>
<dbReference type="RefSeq" id="WP_155436438.1">
    <property type="nucleotide sequence ID" value="NZ_JBHLXK010000002.1"/>
</dbReference>
<sequence>MSYPLVSIVIPSYKTAHFEACLRSALGQSYPNIEILVSDNCPSSAIQEICQRYSQHLIYQRNSALREQNVLTAMFAAKGAFIKPLFDDDILHPFCIERMVASMNMDPEIQLVFSASQVINVDNERTETRRPYEASGSMSARDMQRSMVLGMRNFVGEFSSIMFRRERLWQIGRHLFRYHNHDCTLGLADVAAYFNLAADGKVFYIDEELSYFRHDQRLQSNSNPNSNPNFGYCFSDYIDLLIESCDVGIVTPAELQVMQPTVDDVAARLSGVFPMVGRSQQRFHSVLASQQQAAGASV</sequence>
<dbReference type="InterPro" id="IPR029044">
    <property type="entry name" value="Nucleotide-diphossugar_trans"/>
</dbReference>
<keyword evidence="3" id="KW-1185">Reference proteome</keyword>
<dbReference type="Gene3D" id="3.90.550.10">
    <property type="entry name" value="Spore Coat Polysaccharide Biosynthesis Protein SpsA, Chain A"/>
    <property type="match status" value="1"/>
</dbReference>
<dbReference type="SUPFAM" id="SSF53448">
    <property type="entry name" value="Nucleotide-diphospho-sugar transferases"/>
    <property type="match status" value="1"/>
</dbReference>
<evidence type="ECO:0000313" key="3">
    <source>
        <dbReference type="Proteomes" id="UP000735592"/>
    </source>
</evidence>
<dbReference type="InterPro" id="IPR001173">
    <property type="entry name" value="Glyco_trans_2-like"/>
</dbReference>
<evidence type="ECO:0000259" key="1">
    <source>
        <dbReference type="Pfam" id="PF00535"/>
    </source>
</evidence>
<dbReference type="Proteomes" id="UP000735592">
    <property type="component" value="Unassembled WGS sequence"/>
</dbReference>
<comment type="caution">
    <text evidence="2">The sequence shown here is derived from an EMBL/GenBank/DDBJ whole genome shotgun (WGS) entry which is preliminary data.</text>
</comment>
<evidence type="ECO:0000313" key="2">
    <source>
        <dbReference type="EMBL" id="MTW35091.1"/>
    </source>
</evidence>
<feature type="domain" description="Glycosyltransferase 2-like" evidence="1">
    <location>
        <begin position="7"/>
        <end position="165"/>
    </location>
</feature>
<name>A0ABW9STZ8_9BURK</name>
<organism evidence="2 3">
    <name type="scientific">Pseudoduganella danionis</name>
    <dbReference type="NCBI Taxonomy" id="1890295"/>
    <lineage>
        <taxon>Bacteria</taxon>
        <taxon>Pseudomonadati</taxon>
        <taxon>Pseudomonadota</taxon>
        <taxon>Betaproteobacteria</taxon>
        <taxon>Burkholderiales</taxon>
        <taxon>Oxalobacteraceae</taxon>
        <taxon>Telluria group</taxon>
        <taxon>Pseudoduganella</taxon>
    </lineage>
</organism>
<gene>
    <name evidence="2" type="ORF">GM655_20005</name>
</gene>
<dbReference type="PANTHER" id="PTHR43685:SF11">
    <property type="entry name" value="GLYCOSYLTRANSFERASE TAGX-RELATED"/>
    <property type="match status" value="1"/>
</dbReference>